<dbReference type="AlphaFoldDB" id="A0AA40DNU7"/>
<gene>
    <name evidence="2" type="ORF">B0T26DRAFT_469649</name>
</gene>
<protein>
    <submittedName>
        <fullName evidence="2">Uncharacterized protein</fullName>
    </submittedName>
</protein>
<dbReference type="EMBL" id="JAUIRO010000007">
    <property type="protein sequence ID" value="KAK0706728.1"/>
    <property type="molecule type" value="Genomic_DNA"/>
</dbReference>
<dbReference type="Proteomes" id="UP001172101">
    <property type="component" value="Unassembled WGS sequence"/>
</dbReference>
<feature type="region of interest" description="Disordered" evidence="1">
    <location>
        <begin position="150"/>
        <end position="171"/>
    </location>
</feature>
<dbReference type="RefSeq" id="XP_060291822.1">
    <property type="nucleotide sequence ID" value="XM_060435205.1"/>
</dbReference>
<accession>A0AA40DNU7</accession>
<organism evidence="2 3">
    <name type="scientific">Lasiosphaeria miniovina</name>
    <dbReference type="NCBI Taxonomy" id="1954250"/>
    <lineage>
        <taxon>Eukaryota</taxon>
        <taxon>Fungi</taxon>
        <taxon>Dikarya</taxon>
        <taxon>Ascomycota</taxon>
        <taxon>Pezizomycotina</taxon>
        <taxon>Sordariomycetes</taxon>
        <taxon>Sordariomycetidae</taxon>
        <taxon>Sordariales</taxon>
        <taxon>Lasiosphaeriaceae</taxon>
        <taxon>Lasiosphaeria</taxon>
    </lineage>
</organism>
<evidence type="ECO:0000313" key="2">
    <source>
        <dbReference type="EMBL" id="KAK0706728.1"/>
    </source>
</evidence>
<comment type="caution">
    <text evidence="2">The sequence shown here is derived from an EMBL/GenBank/DDBJ whole genome shotgun (WGS) entry which is preliminary data.</text>
</comment>
<keyword evidence="3" id="KW-1185">Reference proteome</keyword>
<evidence type="ECO:0000256" key="1">
    <source>
        <dbReference type="SAM" id="MobiDB-lite"/>
    </source>
</evidence>
<dbReference type="GeneID" id="85318475"/>
<evidence type="ECO:0000313" key="3">
    <source>
        <dbReference type="Proteomes" id="UP001172101"/>
    </source>
</evidence>
<feature type="region of interest" description="Disordered" evidence="1">
    <location>
        <begin position="55"/>
        <end position="86"/>
    </location>
</feature>
<name>A0AA40DNU7_9PEZI</name>
<sequence length="205" mass="23005">MSSRLPLWWLHIEPRGARRLLKCHTRRCNNMCSLWLQVGSQIITRFGKPAAVLSRASQPRDHLSDPDRLSGVTVESRDDDHRRGQPTRRSATCIWYIQGRSCDTDPVLTGLLVITLSRPYGPASRRAGCRAAARCGRAFVKIMRDLARRGNKRRKRNESQNQGKHDGPAPGELVTWSAAGIWDLLAIRLLAGLLHISLISMSPLI</sequence>
<feature type="compositionally biased region" description="Basic and acidic residues" evidence="1">
    <location>
        <begin position="58"/>
        <end position="68"/>
    </location>
</feature>
<reference evidence="2" key="1">
    <citation type="submission" date="2023-06" db="EMBL/GenBank/DDBJ databases">
        <title>Genome-scale phylogeny and comparative genomics of the fungal order Sordariales.</title>
        <authorList>
            <consortium name="Lawrence Berkeley National Laboratory"/>
            <person name="Hensen N."/>
            <person name="Bonometti L."/>
            <person name="Westerberg I."/>
            <person name="Brannstrom I.O."/>
            <person name="Guillou S."/>
            <person name="Cros-Aarteil S."/>
            <person name="Calhoun S."/>
            <person name="Haridas S."/>
            <person name="Kuo A."/>
            <person name="Mondo S."/>
            <person name="Pangilinan J."/>
            <person name="Riley R."/>
            <person name="LaButti K."/>
            <person name="Andreopoulos B."/>
            <person name="Lipzen A."/>
            <person name="Chen C."/>
            <person name="Yanf M."/>
            <person name="Daum C."/>
            <person name="Ng V."/>
            <person name="Clum A."/>
            <person name="Steindorff A."/>
            <person name="Ohm R."/>
            <person name="Martin F."/>
            <person name="Silar P."/>
            <person name="Natvig D."/>
            <person name="Lalanne C."/>
            <person name="Gautier V."/>
            <person name="Ament-velasquez S.L."/>
            <person name="Kruys A."/>
            <person name="Hutchinson M.I."/>
            <person name="Powell A.J."/>
            <person name="Barry K."/>
            <person name="Miller A.N."/>
            <person name="Grigoriev I.V."/>
            <person name="Debuchy R."/>
            <person name="Gladieux P."/>
            <person name="Thoren M.H."/>
            <person name="Johannesson H."/>
        </authorList>
    </citation>
    <scope>NUCLEOTIDE SEQUENCE</scope>
    <source>
        <strain evidence="2">SMH2392-1A</strain>
    </source>
</reference>
<proteinExistence type="predicted"/>